<comment type="caution">
    <text evidence="7">The sequence shown here is derived from an EMBL/GenBank/DDBJ whole genome shotgun (WGS) entry which is preliminary data.</text>
</comment>
<protein>
    <recommendedName>
        <fullName evidence="6">PHD-type domain-containing protein</fullName>
    </recommendedName>
</protein>
<dbReference type="GO" id="GO:0008270">
    <property type="term" value="F:zinc ion binding"/>
    <property type="evidence" value="ECO:0007669"/>
    <property type="project" value="UniProtKB-KW"/>
</dbReference>
<dbReference type="OrthoDB" id="270215at2759"/>
<keyword evidence="1" id="KW-0479">Metal-binding</keyword>
<gene>
    <name evidence="7" type="ORF">PXEA_LOCUS34167</name>
</gene>
<accession>A0A448XN33</accession>
<dbReference type="AlphaFoldDB" id="A0A448XN33"/>
<evidence type="ECO:0000256" key="1">
    <source>
        <dbReference type="ARBA" id="ARBA00022723"/>
    </source>
</evidence>
<dbReference type="Pfam" id="PF00628">
    <property type="entry name" value="PHD"/>
    <property type="match status" value="1"/>
</dbReference>
<evidence type="ECO:0000256" key="4">
    <source>
        <dbReference type="PROSITE-ProRule" id="PRU00146"/>
    </source>
</evidence>
<evidence type="ECO:0000313" key="7">
    <source>
        <dbReference type="EMBL" id="VEL40727.1"/>
    </source>
</evidence>
<dbReference type="InterPro" id="IPR019787">
    <property type="entry name" value="Znf_PHD-finger"/>
</dbReference>
<feature type="compositionally biased region" description="Low complexity" evidence="5">
    <location>
        <begin position="107"/>
        <end position="117"/>
    </location>
</feature>
<proteinExistence type="predicted"/>
<dbReference type="PROSITE" id="PS50016">
    <property type="entry name" value="ZF_PHD_2"/>
    <property type="match status" value="1"/>
</dbReference>
<dbReference type="SMART" id="SM00249">
    <property type="entry name" value="PHD"/>
    <property type="match status" value="1"/>
</dbReference>
<evidence type="ECO:0000256" key="2">
    <source>
        <dbReference type="ARBA" id="ARBA00022771"/>
    </source>
</evidence>
<dbReference type="SUPFAM" id="SSF57903">
    <property type="entry name" value="FYVE/PHD zinc finger"/>
    <property type="match status" value="1"/>
</dbReference>
<name>A0A448XN33_9PLAT</name>
<evidence type="ECO:0000256" key="5">
    <source>
        <dbReference type="SAM" id="MobiDB-lite"/>
    </source>
</evidence>
<evidence type="ECO:0000256" key="3">
    <source>
        <dbReference type="ARBA" id="ARBA00022833"/>
    </source>
</evidence>
<reference evidence="7" key="1">
    <citation type="submission" date="2018-11" db="EMBL/GenBank/DDBJ databases">
        <authorList>
            <consortium name="Pathogen Informatics"/>
        </authorList>
    </citation>
    <scope>NUCLEOTIDE SEQUENCE</scope>
</reference>
<keyword evidence="2 4" id="KW-0863">Zinc-finger</keyword>
<evidence type="ECO:0000259" key="6">
    <source>
        <dbReference type="PROSITE" id="PS50016"/>
    </source>
</evidence>
<organism evidence="7 8">
    <name type="scientific">Protopolystoma xenopodis</name>
    <dbReference type="NCBI Taxonomy" id="117903"/>
    <lineage>
        <taxon>Eukaryota</taxon>
        <taxon>Metazoa</taxon>
        <taxon>Spiralia</taxon>
        <taxon>Lophotrochozoa</taxon>
        <taxon>Platyhelminthes</taxon>
        <taxon>Monogenea</taxon>
        <taxon>Polyopisthocotylea</taxon>
        <taxon>Polystomatidea</taxon>
        <taxon>Polystomatidae</taxon>
        <taxon>Protopolystoma</taxon>
    </lineage>
</organism>
<dbReference type="Gene3D" id="3.30.40.10">
    <property type="entry name" value="Zinc/RING finger domain, C3HC4 (zinc finger)"/>
    <property type="match status" value="1"/>
</dbReference>
<dbReference type="InterPro" id="IPR013083">
    <property type="entry name" value="Znf_RING/FYVE/PHD"/>
</dbReference>
<keyword evidence="8" id="KW-1185">Reference proteome</keyword>
<dbReference type="InterPro" id="IPR011011">
    <property type="entry name" value="Znf_FYVE_PHD"/>
</dbReference>
<feature type="region of interest" description="Disordered" evidence="5">
    <location>
        <begin position="85"/>
        <end position="117"/>
    </location>
</feature>
<keyword evidence="3" id="KW-0862">Zinc</keyword>
<feature type="region of interest" description="Disordered" evidence="5">
    <location>
        <begin position="1"/>
        <end position="56"/>
    </location>
</feature>
<feature type="domain" description="PHD-type" evidence="6">
    <location>
        <begin position="67"/>
        <end position="184"/>
    </location>
</feature>
<dbReference type="Proteomes" id="UP000784294">
    <property type="component" value="Unassembled WGS sequence"/>
</dbReference>
<dbReference type="InterPro" id="IPR001965">
    <property type="entry name" value="Znf_PHD"/>
</dbReference>
<evidence type="ECO:0000313" key="8">
    <source>
        <dbReference type="Proteomes" id="UP000784294"/>
    </source>
</evidence>
<sequence>MLAFEGSASSRPMAAPSVLPNDQAFRSGPLGPLKTGITPGPSGPVSISTPVFPPPPPYPPSSLLPLGATCPVCHRDILSMTKSSCSGVSSKLKDPSGVPGLPSPTGTSTSPLASAPVSPTLAASSPLAVSPSSSRLSSPIPPVQCDAGCRAWYHLACSGLTLNALCLLRAEPLAEWLCPRCAMTGRTLYLKASA</sequence>
<dbReference type="EMBL" id="CAAALY010266150">
    <property type="protein sequence ID" value="VEL40727.1"/>
    <property type="molecule type" value="Genomic_DNA"/>
</dbReference>